<sequence>MLSIYFIKIYKYIEMEGNIGFENLPTETLTKVLIDSDINTLSSLCLTNTKLSSICDDEYIWRRKLEMEYPSISYKDTYLALSSISKLLNNSVGELYPDNRDTDNIQITRIGKYNLYRNYPGGYYEVLPDISIISRKHAKDEDITNEILDGYGIHNDSGLNNPVERLIVKRTFPNDMDLVKIVNEGRAELVTFKNAKEIPGYLYTLESDDTPLERWMFVDVTKAFGDLEAYALKSLGLVNTFEYDENENLVLIP</sequence>
<feature type="domain" description="F-box" evidence="1">
    <location>
        <begin position="18"/>
        <end position="64"/>
    </location>
</feature>
<dbReference type="PROSITE" id="PS50181">
    <property type="entry name" value="FBOX"/>
    <property type="match status" value="1"/>
</dbReference>
<dbReference type="RefSeq" id="YP_009448297.1">
    <property type="nucleotide sequence ID" value="NC_036594.1"/>
</dbReference>
<dbReference type="Gene3D" id="1.20.1280.50">
    <property type="match status" value="1"/>
</dbReference>
<evidence type="ECO:0000313" key="2">
    <source>
        <dbReference type="EMBL" id="SNW61995.1"/>
    </source>
</evidence>
<dbReference type="GeneID" id="35382740"/>
<keyword evidence="3" id="KW-1185">Reference proteome</keyword>
<gene>
    <name evidence="2" type="ORF">ORPV_91</name>
</gene>
<dbReference type="SUPFAM" id="SSF81383">
    <property type="entry name" value="F-box domain"/>
    <property type="match status" value="1"/>
</dbReference>
<dbReference type="InterPro" id="IPR001810">
    <property type="entry name" value="F-box_dom"/>
</dbReference>
<dbReference type="Proteomes" id="UP000236316">
    <property type="component" value="Segment"/>
</dbReference>
<dbReference type="InterPro" id="IPR036047">
    <property type="entry name" value="F-box-like_dom_sf"/>
</dbReference>
<dbReference type="Pfam" id="PF00646">
    <property type="entry name" value="F-box"/>
    <property type="match status" value="1"/>
</dbReference>
<dbReference type="EMBL" id="LT906555">
    <property type="protein sequence ID" value="SNW61995.1"/>
    <property type="molecule type" value="Genomic_DNA"/>
</dbReference>
<organism evidence="2">
    <name type="scientific">Orpheovirus IHUMI-LCC2</name>
    <dbReference type="NCBI Taxonomy" id="2023057"/>
    <lineage>
        <taxon>Viruses</taxon>
        <taxon>Varidnaviria</taxon>
        <taxon>Bamfordvirae</taxon>
        <taxon>Nucleocytoviricota</taxon>
        <taxon>Megaviricetes</taxon>
        <taxon>Pimascovirales</taxon>
        <taxon>Ocovirineae</taxon>
        <taxon>Orpheoviridae</taxon>
        <taxon>Alphaorpheovirus</taxon>
        <taxon>Alphaorpheovirus massiliense</taxon>
    </lineage>
</organism>
<protein>
    <submittedName>
        <fullName evidence="2">F-box domain-containing protein</fullName>
    </submittedName>
</protein>
<reference evidence="2" key="1">
    <citation type="submission" date="2017-08" db="EMBL/GenBank/DDBJ databases">
        <authorList>
            <consortium name="Urmite Genomes"/>
        </authorList>
    </citation>
    <scope>NUCLEOTIDE SEQUENCE [LARGE SCALE GENOMIC DNA]</scope>
    <source>
        <strain evidence="2">IHUMI-LCC2</strain>
    </source>
</reference>
<proteinExistence type="predicted"/>
<evidence type="ECO:0000259" key="1">
    <source>
        <dbReference type="PROSITE" id="PS50181"/>
    </source>
</evidence>
<dbReference type="KEGG" id="vg:35382740"/>
<evidence type="ECO:0000313" key="3">
    <source>
        <dbReference type="Proteomes" id="UP000236316"/>
    </source>
</evidence>
<name>A0A2I2L371_9VIRU</name>
<accession>A0A2I2L371</accession>